<protein>
    <submittedName>
        <fullName evidence="1">Nucleoside 2-deoxyribosyltransferase</fullName>
    </submittedName>
</protein>
<dbReference type="PANTHER" id="PTHR15364">
    <property type="entry name" value="2'-DEOXYNUCLEOSIDE 5'-PHOSPHATE N-HYDROLASE 1"/>
    <property type="match status" value="1"/>
</dbReference>
<dbReference type="EMBL" id="QGLE01000008">
    <property type="protein sequence ID" value="PWR21100.1"/>
    <property type="molecule type" value="Genomic_DNA"/>
</dbReference>
<dbReference type="PANTHER" id="PTHR15364:SF0">
    <property type="entry name" value="2'-DEOXYNUCLEOSIDE 5'-PHOSPHATE N-HYDROLASE 1"/>
    <property type="match status" value="1"/>
</dbReference>
<gene>
    <name evidence="1" type="ORF">DKG74_13920</name>
</gene>
<name>A0A317E4G0_9PROT</name>
<dbReference type="AlphaFoldDB" id="A0A317E4G0"/>
<dbReference type="SUPFAM" id="SSF52309">
    <property type="entry name" value="N-(deoxy)ribosyltransferase-like"/>
    <property type="match status" value="1"/>
</dbReference>
<dbReference type="InterPro" id="IPR051239">
    <property type="entry name" value="2'-dNMP_N-hydrolase"/>
</dbReference>
<dbReference type="InterPro" id="IPR007710">
    <property type="entry name" value="Nucleoside_deoxyribTrfase"/>
</dbReference>
<proteinExistence type="predicted"/>
<keyword evidence="2" id="KW-1185">Reference proteome</keyword>
<accession>A0A317E4G0</accession>
<dbReference type="RefSeq" id="WP_109906778.1">
    <property type="nucleotide sequence ID" value="NZ_QGLE01000008.1"/>
</dbReference>
<evidence type="ECO:0000313" key="2">
    <source>
        <dbReference type="Proteomes" id="UP000245461"/>
    </source>
</evidence>
<evidence type="ECO:0000313" key="1">
    <source>
        <dbReference type="EMBL" id="PWR21100.1"/>
    </source>
</evidence>
<dbReference type="GO" id="GO:0016740">
    <property type="term" value="F:transferase activity"/>
    <property type="evidence" value="ECO:0007669"/>
    <property type="project" value="UniProtKB-KW"/>
</dbReference>
<dbReference type="Gene3D" id="3.40.50.450">
    <property type="match status" value="1"/>
</dbReference>
<keyword evidence="1" id="KW-0808">Transferase</keyword>
<comment type="caution">
    <text evidence="1">The sequence shown here is derived from an EMBL/GenBank/DDBJ whole genome shotgun (WGS) entry which is preliminary data.</text>
</comment>
<dbReference type="GO" id="GO:0070694">
    <property type="term" value="F:5-hydroxymethyl-dUMP N-hydrolase activity"/>
    <property type="evidence" value="ECO:0007669"/>
    <property type="project" value="TreeGrafter"/>
</dbReference>
<dbReference type="Proteomes" id="UP000245461">
    <property type="component" value="Unassembled WGS sequence"/>
</dbReference>
<sequence length="185" mass="19832">MHSIYLAGPEVFHAEAFALGRAKQALCGAVGYVGLYPLDGTIDTDVAEPRDLARAIYRSNIAMIRTADAVIANLTPFRGPGADAGTVFEVGFALALGKTVLGYRNTVGLYADRVRDWNGTEFQRDADGRPLDRDGLLVEDFGFGDNLMIDAAVTVFEHDAAPAARLTDLSGFTACLKRLQAILPP</sequence>
<dbReference type="GO" id="GO:0009159">
    <property type="term" value="P:deoxyribonucleoside monophosphate catabolic process"/>
    <property type="evidence" value="ECO:0007669"/>
    <property type="project" value="TreeGrafter"/>
</dbReference>
<dbReference type="OrthoDB" id="9795789at2"/>
<reference evidence="1 2" key="1">
    <citation type="submission" date="2018-05" db="EMBL/GenBank/DDBJ databases">
        <title>Zavarzinia sp. HR-AS.</title>
        <authorList>
            <person name="Lee Y."/>
            <person name="Jeon C.O."/>
        </authorList>
    </citation>
    <scope>NUCLEOTIDE SEQUENCE [LARGE SCALE GENOMIC DNA]</scope>
    <source>
        <strain evidence="1 2">HR-AS</strain>
    </source>
</reference>
<organism evidence="1 2">
    <name type="scientific">Zavarzinia aquatilis</name>
    <dbReference type="NCBI Taxonomy" id="2211142"/>
    <lineage>
        <taxon>Bacteria</taxon>
        <taxon>Pseudomonadati</taxon>
        <taxon>Pseudomonadota</taxon>
        <taxon>Alphaproteobacteria</taxon>
        <taxon>Rhodospirillales</taxon>
        <taxon>Zavarziniaceae</taxon>
        <taxon>Zavarzinia</taxon>
    </lineage>
</organism>
<dbReference type="Pfam" id="PF05014">
    <property type="entry name" value="Nuc_deoxyrib_tr"/>
    <property type="match status" value="1"/>
</dbReference>